<dbReference type="PRINTS" id="PR00037">
    <property type="entry name" value="HTHLACR"/>
</dbReference>
<protein>
    <submittedName>
        <fullName evidence="5">DeoR/GlpR family DNA-binding transcription regulator</fullName>
    </submittedName>
</protein>
<dbReference type="InterPro" id="IPR037171">
    <property type="entry name" value="NagB/RpiA_transferase-like"/>
</dbReference>
<dbReference type="Pfam" id="PF00455">
    <property type="entry name" value="DeoRC"/>
    <property type="match status" value="1"/>
</dbReference>
<dbReference type="PROSITE" id="PS00894">
    <property type="entry name" value="HTH_DEOR_1"/>
    <property type="match status" value="1"/>
</dbReference>
<keyword evidence="1" id="KW-0805">Transcription regulation</keyword>
<evidence type="ECO:0000259" key="4">
    <source>
        <dbReference type="PROSITE" id="PS51000"/>
    </source>
</evidence>
<dbReference type="RefSeq" id="WP_378051892.1">
    <property type="nucleotide sequence ID" value="NZ_JBHMDN010000038.1"/>
</dbReference>
<dbReference type="Gene3D" id="3.40.50.1360">
    <property type="match status" value="1"/>
</dbReference>
<reference evidence="6" key="1">
    <citation type="journal article" date="2019" name="Int. J. Syst. Evol. Microbiol.">
        <title>The Global Catalogue of Microorganisms (GCM) 10K type strain sequencing project: providing services to taxonomists for standard genome sequencing and annotation.</title>
        <authorList>
            <consortium name="The Broad Institute Genomics Platform"/>
            <consortium name="The Broad Institute Genome Sequencing Center for Infectious Disease"/>
            <person name="Wu L."/>
            <person name="Ma J."/>
        </authorList>
    </citation>
    <scope>NUCLEOTIDE SEQUENCE [LARGE SCALE GENOMIC DNA]</scope>
    <source>
        <strain evidence="6">KCTC 12907</strain>
    </source>
</reference>
<dbReference type="Pfam" id="PF08220">
    <property type="entry name" value="HTH_DeoR"/>
    <property type="match status" value="1"/>
</dbReference>
<dbReference type="PANTHER" id="PTHR30363:SF44">
    <property type="entry name" value="AGA OPERON TRANSCRIPTIONAL REPRESSOR-RELATED"/>
    <property type="match status" value="1"/>
</dbReference>
<dbReference type="PANTHER" id="PTHR30363">
    <property type="entry name" value="HTH-TYPE TRANSCRIPTIONAL REGULATOR SRLR-RELATED"/>
    <property type="match status" value="1"/>
</dbReference>
<dbReference type="PROSITE" id="PS51000">
    <property type="entry name" value="HTH_DEOR_2"/>
    <property type="match status" value="1"/>
</dbReference>
<keyword evidence="2 5" id="KW-0238">DNA-binding</keyword>
<dbReference type="GO" id="GO:0003677">
    <property type="term" value="F:DNA binding"/>
    <property type="evidence" value="ECO:0007669"/>
    <property type="project" value="UniProtKB-KW"/>
</dbReference>
<dbReference type="SMART" id="SM01134">
    <property type="entry name" value="DeoRC"/>
    <property type="match status" value="1"/>
</dbReference>
<evidence type="ECO:0000313" key="6">
    <source>
        <dbReference type="Proteomes" id="UP001596378"/>
    </source>
</evidence>
<sequence length="267" mass="29185">MNENATDILFAEERKEAIVKLVNERKKVLVPELIDYFKMSPATIRNDLRDLEAAGLIKRTHGGAIPSSAIRVGFEMDSNSKNVELVPAKEAIARKAVEWVEEGDIIVLDTGTTTLEMAKRLLHKKNVTVIVNDIEIASVLEKFEGVNVVIIGGTLRRNFHCTVGPFAVKLLSELNVDKVFLGTNAFSAEKGCTTPDINQAEIKKTMVQIATQVIVLCDSSKIGKNSFVQFAPPSDIDALVTDDNVDSALLKEISETGIDVHLAEVAK</sequence>
<dbReference type="InterPro" id="IPR018356">
    <property type="entry name" value="Tscrpt_reg_HTH_DeoR_CS"/>
</dbReference>
<name>A0ABW2FR20_9BACL</name>
<dbReference type="SUPFAM" id="SSF46785">
    <property type="entry name" value="Winged helix' DNA-binding domain"/>
    <property type="match status" value="1"/>
</dbReference>
<keyword evidence="3" id="KW-0804">Transcription</keyword>
<dbReference type="SMART" id="SM00420">
    <property type="entry name" value="HTH_DEOR"/>
    <property type="match status" value="1"/>
</dbReference>
<proteinExistence type="predicted"/>
<dbReference type="InterPro" id="IPR014036">
    <property type="entry name" value="DeoR-like_C"/>
</dbReference>
<keyword evidence="6" id="KW-1185">Reference proteome</keyword>
<dbReference type="InterPro" id="IPR001034">
    <property type="entry name" value="DeoR_HTH"/>
</dbReference>
<evidence type="ECO:0000313" key="5">
    <source>
        <dbReference type="EMBL" id="MFC7153205.1"/>
    </source>
</evidence>
<organism evidence="5 6">
    <name type="scientific">Cohnella cellulosilytica</name>
    <dbReference type="NCBI Taxonomy" id="986710"/>
    <lineage>
        <taxon>Bacteria</taxon>
        <taxon>Bacillati</taxon>
        <taxon>Bacillota</taxon>
        <taxon>Bacilli</taxon>
        <taxon>Bacillales</taxon>
        <taxon>Paenibacillaceae</taxon>
        <taxon>Cohnella</taxon>
    </lineage>
</organism>
<dbReference type="EMBL" id="JBHTAI010000031">
    <property type="protein sequence ID" value="MFC7153205.1"/>
    <property type="molecule type" value="Genomic_DNA"/>
</dbReference>
<evidence type="ECO:0000256" key="3">
    <source>
        <dbReference type="ARBA" id="ARBA00023163"/>
    </source>
</evidence>
<dbReference type="Proteomes" id="UP001596378">
    <property type="component" value="Unassembled WGS sequence"/>
</dbReference>
<dbReference type="SUPFAM" id="SSF100950">
    <property type="entry name" value="NagB/RpiA/CoA transferase-like"/>
    <property type="match status" value="1"/>
</dbReference>
<feature type="domain" description="HTH deoR-type" evidence="4">
    <location>
        <begin position="11"/>
        <end position="66"/>
    </location>
</feature>
<dbReference type="InterPro" id="IPR050313">
    <property type="entry name" value="Carb_Metab_HTH_regulators"/>
</dbReference>
<accession>A0ABW2FR20</accession>
<dbReference type="InterPro" id="IPR036390">
    <property type="entry name" value="WH_DNA-bd_sf"/>
</dbReference>
<gene>
    <name evidence="5" type="ORF">ACFQMJ_32180</name>
</gene>
<evidence type="ECO:0000256" key="1">
    <source>
        <dbReference type="ARBA" id="ARBA00023015"/>
    </source>
</evidence>
<evidence type="ECO:0000256" key="2">
    <source>
        <dbReference type="ARBA" id="ARBA00023125"/>
    </source>
</evidence>
<comment type="caution">
    <text evidence="5">The sequence shown here is derived from an EMBL/GenBank/DDBJ whole genome shotgun (WGS) entry which is preliminary data.</text>
</comment>